<comment type="caution">
    <text evidence="1">The sequence shown here is derived from an EMBL/GenBank/DDBJ whole genome shotgun (WGS) entry which is preliminary data.</text>
</comment>
<evidence type="ECO:0000313" key="2">
    <source>
        <dbReference type="Proteomes" id="UP000319818"/>
    </source>
</evidence>
<sequence length="396" mass="43191">MFRRSDRGGELPDERVLAARNAATQAFLALDDEQRAVADTVRTAAELGTGSRLAQEWNEIAAAGDAATSAYLTATQEHPLDGTRPVRGARDADEKALREIERAREAIRRFRATHARTLDEAEFALKNLPRIVQEARTTLVDARAAVQNAAASGVRSRRAEERLAEAERAATALDAPVSGLRERRDAAQRTLELARSAAALAAEAPRTAQQVRSALASIATRRSAAETKAGRIPPSLSALRREFSEPCSRDLTNAEAAARAAIADAERAITGAGRLADAGDWDEAADQVSAARSALARAEERHDAVVDRLAALRDIRADPARYAADARFVVRDAQRLVVDRGLVREYGAILDAQSVRLENAQQRLTGVHPDYWLYLTELRGIRERVRELVGRVRRHG</sequence>
<proteinExistence type="predicted"/>
<dbReference type="OrthoDB" id="3569687at2"/>
<dbReference type="AlphaFoldDB" id="A0A543GD21"/>
<dbReference type="RefSeq" id="WP_142098322.1">
    <property type="nucleotide sequence ID" value="NZ_VFPH01000001.1"/>
</dbReference>
<keyword evidence="2" id="KW-1185">Reference proteome</keyword>
<reference evidence="1 2" key="1">
    <citation type="submission" date="2019-06" db="EMBL/GenBank/DDBJ databases">
        <title>Sequencing the genomes of 1000 actinobacteria strains.</title>
        <authorList>
            <person name="Klenk H.-P."/>
        </authorList>
    </citation>
    <scope>NUCLEOTIDE SEQUENCE [LARGE SCALE GENOMIC DNA]</scope>
    <source>
        <strain evidence="1 2">DSM 45511</strain>
    </source>
</reference>
<dbReference type="EMBL" id="VFPH01000001">
    <property type="protein sequence ID" value="TQM43983.1"/>
    <property type="molecule type" value="Genomic_DNA"/>
</dbReference>
<name>A0A543GD21_9PSEU</name>
<organism evidence="1 2">
    <name type="scientific">Pseudonocardia cypriaca</name>
    <dbReference type="NCBI Taxonomy" id="882449"/>
    <lineage>
        <taxon>Bacteria</taxon>
        <taxon>Bacillati</taxon>
        <taxon>Actinomycetota</taxon>
        <taxon>Actinomycetes</taxon>
        <taxon>Pseudonocardiales</taxon>
        <taxon>Pseudonocardiaceae</taxon>
        <taxon>Pseudonocardia</taxon>
    </lineage>
</organism>
<protein>
    <submittedName>
        <fullName evidence="1">Uncharacterized protein</fullName>
    </submittedName>
</protein>
<accession>A0A543GD21</accession>
<evidence type="ECO:0000313" key="1">
    <source>
        <dbReference type="EMBL" id="TQM43983.1"/>
    </source>
</evidence>
<gene>
    <name evidence="1" type="ORF">FB388_1342</name>
</gene>
<dbReference type="Proteomes" id="UP000319818">
    <property type="component" value="Unassembled WGS sequence"/>
</dbReference>